<proteinExistence type="inferred from homology"/>
<dbReference type="AlphaFoldDB" id="A0A834ZPZ8"/>
<dbReference type="OrthoDB" id="1470350at2759"/>
<dbReference type="InterPro" id="IPR001128">
    <property type="entry name" value="Cyt_P450"/>
</dbReference>
<keyword evidence="2 5" id="KW-0479">Metal-binding</keyword>
<dbReference type="InterPro" id="IPR017972">
    <property type="entry name" value="Cyt_P450_CS"/>
</dbReference>
<evidence type="ECO:0000256" key="6">
    <source>
        <dbReference type="RuleBase" id="RU000461"/>
    </source>
</evidence>
<dbReference type="PRINTS" id="PR00463">
    <property type="entry name" value="EP450I"/>
</dbReference>
<gene>
    <name evidence="7" type="ORF">HHK36_008337</name>
</gene>
<keyword evidence="6" id="KW-0503">Monooxygenase</keyword>
<evidence type="ECO:0000256" key="5">
    <source>
        <dbReference type="PIRSR" id="PIRSR602401-1"/>
    </source>
</evidence>
<dbReference type="Pfam" id="PF00067">
    <property type="entry name" value="p450"/>
    <property type="match status" value="2"/>
</dbReference>
<comment type="cofactor">
    <cofactor evidence="5">
        <name>heme</name>
        <dbReference type="ChEBI" id="CHEBI:30413"/>
    </cofactor>
</comment>
<evidence type="ECO:0000313" key="8">
    <source>
        <dbReference type="Proteomes" id="UP000655225"/>
    </source>
</evidence>
<name>A0A834ZPZ8_TETSI</name>
<dbReference type="EMBL" id="JABCRI010000005">
    <property type="protein sequence ID" value="KAF8406252.1"/>
    <property type="molecule type" value="Genomic_DNA"/>
</dbReference>
<dbReference type="PANTHER" id="PTHR47947:SF13">
    <property type="entry name" value="CYTOCHROME P450, FAMILY 81, SUBFAMILY K, POLYPEPTIDE 1-RELATED"/>
    <property type="match status" value="1"/>
</dbReference>
<comment type="caution">
    <text evidence="7">The sequence shown here is derived from an EMBL/GenBank/DDBJ whole genome shotgun (WGS) entry which is preliminary data.</text>
</comment>
<dbReference type="InterPro" id="IPR050651">
    <property type="entry name" value="Plant_Cytochrome_P450_Monoox"/>
</dbReference>
<evidence type="ECO:0000313" key="7">
    <source>
        <dbReference type="EMBL" id="KAF8406252.1"/>
    </source>
</evidence>
<feature type="binding site" description="axial binding residue" evidence="5">
    <location>
        <position position="270"/>
    </location>
    <ligand>
        <name>heme</name>
        <dbReference type="ChEBI" id="CHEBI:30413"/>
    </ligand>
    <ligandPart>
        <name>Fe</name>
        <dbReference type="ChEBI" id="CHEBI:18248"/>
    </ligandPart>
</feature>
<dbReference type="PANTHER" id="PTHR47947">
    <property type="entry name" value="CYTOCHROME P450 82C3-RELATED"/>
    <property type="match status" value="1"/>
</dbReference>
<dbReference type="GO" id="GO:0005506">
    <property type="term" value="F:iron ion binding"/>
    <property type="evidence" value="ECO:0007669"/>
    <property type="project" value="InterPro"/>
</dbReference>
<evidence type="ECO:0000256" key="3">
    <source>
        <dbReference type="ARBA" id="ARBA00023002"/>
    </source>
</evidence>
<dbReference type="Proteomes" id="UP000655225">
    <property type="component" value="Unassembled WGS sequence"/>
</dbReference>
<accession>A0A834ZPZ8</accession>
<dbReference type="OMA" id="HTMEWAM"/>
<dbReference type="Gene3D" id="1.10.630.10">
    <property type="entry name" value="Cytochrome P450"/>
    <property type="match status" value="1"/>
</dbReference>
<keyword evidence="1 5" id="KW-0349">Heme</keyword>
<evidence type="ECO:0000256" key="1">
    <source>
        <dbReference type="ARBA" id="ARBA00022617"/>
    </source>
</evidence>
<dbReference type="PROSITE" id="PS00086">
    <property type="entry name" value="CYTOCHROME_P450"/>
    <property type="match status" value="1"/>
</dbReference>
<dbReference type="InterPro" id="IPR036396">
    <property type="entry name" value="Cyt_P450_sf"/>
</dbReference>
<keyword evidence="4 5" id="KW-0408">Iron</keyword>
<dbReference type="SUPFAM" id="SSF48264">
    <property type="entry name" value="Cytochrome P450"/>
    <property type="match status" value="1"/>
</dbReference>
<dbReference type="PRINTS" id="PR00385">
    <property type="entry name" value="P450"/>
</dbReference>
<evidence type="ECO:0000256" key="4">
    <source>
        <dbReference type="ARBA" id="ARBA00023004"/>
    </source>
</evidence>
<keyword evidence="8" id="KW-1185">Reference proteome</keyword>
<reference evidence="7 8" key="1">
    <citation type="submission" date="2020-04" db="EMBL/GenBank/DDBJ databases">
        <title>Plant Genome Project.</title>
        <authorList>
            <person name="Zhang R.-G."/>
        </authorList>
    </citation>
    <scope>NUCLEOTIDE SEQUENCE [LARGE SCALE GENOMIC DNA]</scope>
    <source>
        <strain evidence="7">YNK0</strain>
        <tissue evidence="7">Leaf</tissue>
    </source>
</reference>
<dbReference type="GO" id="GO:0004497">
    <property type="term" value="F:monooxygenase activity"/>
    <property type="evidence" value="ECO:0007669"/>
    <property type="project" value="UniProtKB-KW"/>
</dbReference>
<evidence type="ECO:0008006" key="9">
    <source>
        <dbReference type="Google" id="ProtNLM"/>
    </source>
</evidence>
<dbReference type="GO" id="GO:0020037">
    <property type="term" value="F:heme binding"/>
    <property type="evidence" value="ECO:0007669"/>
    <property type="project" value="InterPro"/>
</dbReference>
<sequence length="335" mass="37954">MSSTIRHEEARYLVRQLFRGFHGGSLKVDLRSMLFQLTFNIMVGMVVGKRCFVEVATDVEMGLQLLKILKEMSMPSILTSSCDFFPILRLVGFQGVEKNMVSLKRKRDAFLQDLIDSECQRRQTESSTTTTEAEKKKTIIGALLSIQEAEPEHYSDDIIKGVILKMFTTGTDLTVHTMEWAMSALLNHPEDLTKARVEIDDNVEQGHLLSDSDLAKHPYLRCIINETLRVYSPVPLLVEPMKFKPERFQGMDVEREGFKFMPFGMGRRGCPGAGLATRAVALVLGTLIQCFEWERFGEEKVDMTEDGNGLSMAMAKPLEAMYRPRPTMVELLSQL</sequence>
<evidence type="ECO:0000256" key="2">
    <source>
        <dbReference type="ARBA" id="ARBA00022723"/>
    </source>
</evidence>
<keyword evidence="3 6" id="KW-0560">Oxidoreductase</keyword>
<dbReference type="GO" id="GO:0016705">
    <property type="term" value="F:oxidoreductase activity, acting on paired donors, with incorporation or reduction of molecular oxygen"/>
    <property type="evidence" value="ECO:0007669"/>
    <property type="project" value="InterPro"/>
</dbReference>
<dbReference type="InterPro" id="IPR002401">
    <property type="entry name" value="Cyt_P450_E_grp-I"/>
</dbReference>
<comment type="similarity">
    <text evidence="6">Belongs to the cytochrome P450 family.</text>
</comment>
<protein>
    <recommendedName>
        <fullName evidence="9">Cytochrome P450</fullName>
    </recommendedName>
</protein>
<organism evidence="7 8">
    <name type="scientific">Tetracentron sinense</name>
    <name type="common">Spur-leaf</name>
    <dbReference type="NCBI Taxonomy" id="13715"/>
    <lineage>
        <taxon>Eukaryota</taxon>
        <taxon>Viridiplantae</taxon>
        <taxon>Streptophyta</taxon>
        <taxon>Embryophyta</taxon>
        <taxon>Tracheophyta</taxon>
        <taxon>Spermatophyta</taxon>
        <taxon>Magnoliopsida</taxon>
        <taxon>Trochodendrales</taxon>
        <taxon>Trochodendraceae</taxon>
        <taxon>Tetracentron</taxon>
    </lineage>
</organism>